<feature type="domain" description="DUF4159" evidence="3">
    <location>
        <begin position="688"/>
        <end position="906"/>
    </location>
</feature>
<feature type="transmembrane region" description="Helical" evidence="1">
    <location>
        <begin position="12"/>
        <end position="31"/>
    </location>
</feature>
<proteinExistence type="predicted"/>
<dbReference type="Pfam" id="PF13709">
    <property type="entry name" value="DUF4159"/>
    <property type="match status" value="1"/>
</dbReference>
<keyword evidence="1" id="KW-0472">Membrane</keyword>
<evidence type="ECO:0000313" key="4">
    <source>
        <dbReference type="EMBL" id="PZX15728.1"/>
    </source>
</evidence>
<dbReference type="AlphaFoldDB" id="A0A2W7N6J9"/>
<dbReference type="InterPro" id="IPR011933">
    <property type="entry name" value="Double_TM_dom"/>
</dbReference>
<accession>A0A2W7N6J9</accession>
<keyword evidence="1" id="KW-0812">Transmembrane</keyword>
<reference evidence="4 5" key="1">
    <citation type="submission" date="2018-06" db="EMBL/GenBank/DDBJ databases">
        <title>Genomic Encyclopedia of Archaeal and Bacterial Type Strains, Phase II (KMG-II): from individual species to whole genera.</title>
        <authorList>
            <person name="Goeker M."/>
        </authorList>
    </citation>
    <scope>NUCLEOTIDE SEQUENCE [LARGE SCALE GENOMIC DNA]</scope>
    <source>
        <strain evidence="4 5">DSM 22009</strain>
    </source>
</reference>
<dbReference type="InterPro" id="IPR025297">
    <property type="entry name" value="DUF4159"/>
</dbReference>
<evidence type="ECO:0000313" key="5">
    <source>
        <dbReference type="Proteomes" id="UP000248916"/>
    </source>
</evidence>
<organism evidence="4 5">
    <name type="scientific">Palleronia aestuarii</name>
    <dbReference type="NCBI Taxonomy" id="568105"/>
    <lineage>
        <taxon>Bacteria</taxon>
        <taxon>Pseudomonadati</taxon>
        <taxon>Pseudomonadota</taxon>
        <taxon>Alphaproteobacteria</taxon>
        <taxon>Rhodobacterales</taxon>
        <taxon>Roseobacteraceae</taxon>
        <taxon>Palleronia</taxon>
    </lineage>
</organism>
<dbReference type="Gene3D" id="3.40.50.880">
    <property type="match status" value="1"/>
</dbReference>
<keyword evidence="1" id="KW-1133">Transmembrane helix</keyword>
<sequence length="926" mass="99230">MLVLGPLGFTAPWLLLGLIALPILWIILRAVPPAPIRRRFPGVALLLGLRDDEAQSDRTPWWLLLLRCLALAAAILAFAGPVLNPDAREPGTGPLLVLMDGGWADARDWPRRLDRAEEALAEAARDDRTAAVVTLTDPPGDGLPFRAAGDWIAQLPGLTPQAWLPEGAAEWADARDGEFDTIWLSDGLDHPWRDDVLAALETHGTVRVFQSPRPIRGLRPAAFEDGAIALEAIRDRDDGLADLTITAHGLDPNGVDRELARQDIAFEDGATEAPLALSLPPELRNRITRFEIEGMRSAAAVSLTDDALRRREVALIAGRDDREGLELLSSTHYLEQALAPVADLIDGSLSDVLLANPDVIVLADVATLPAGQAEAVRDWVETGGLLLRFAGPRVAASDVAQGQDDPLMPVRLRAGGRSIGGAMSWGEPKTLRTFTETSPFYGLPVPLDVSVSAQVMAEPDPALADRTIASLADGTPLVTRERVGQGQVVLFHVTANAEWSNLPLSGLFVSMLERLAVSTRPARPTAEELAGTTWTVDSVLDAFGRIDEAGTFPGVPGEVLAEAVPSAETPPGLYAGEDRRVALNVIGPETILAPAIWPDRIPVEGFAVAAERDLKGWLLSLAVVLLAIDILASLLIAGRLRGARAVATLLALALLLPVTEARAQDGATGASTPEEEAFALASTMDVVLAHVLTGDAEVDRVAEAGLRGLSQTLFARTSVEPTDPIGVDLETDELAFFPFLYWPVTPDQPTPSDAAYARLDTYLRSGGMILFDTRDADVTSYGGASPAGVRLQELAAPLDIPPLERLPEDHVLTRAFYLTQDFPGRYNSRDVWVEAAPADAQAMEGMPFRNLNDNVTPVVIGGNDWAAAWAVDEAGGRMFPIGRGYAGERQREIALRFGVNLVMHVLTGNYKSDQVHVPALLDRLGQ</sequence>
<comment type="caution">
    <text evidence="4">The sequence shown here is derived from an EMBL/GenBank/DDBJ whole genome shotgun (WGS) entry which is preliminary data.</text>
</comment>
<dbReference type="RefSeq" id="WP_111537498.1">
    <property type="nucleotide sequence ID" value="NZ_QKZL01000009.1"/>
</dbReference>
<dbReference type="InterPro" id="IPR029062">
    <property type="entry name" value="Class_I_gatase-like"/>
</dbReference>
<feature type="transmembrane region" description="Helical" evidence="1">
    <location>
        <begin position="61"/>
        <end position="83"/>
    </location>
</feature>
<gene>
    <name evidence="4" type="ORF">LX81_02360</name>
</gene>
<evidence type="ECO:0000259" key="3">
    <source>
        <dbReference type="Pfam" id="PF13709"/>
    </source>
</evidence>
<name>A0A2W7N6J9_9RHOB</name>
<dbReference type="Pfam" id="PF07584">
    <property type="entry name" value="BatA"/>
    <property type="match status" value="1"/>
</dbReference>
<feature type="domain" description="Aerotolerance regulator N-terminal" evidence="2">
    <location>
        <begin position="8"/>
        <end position="81"/>
    </location>
</feature>
<dbReference type="PANTHER" id="PTHR37464:SF1">
    <property type="entry name" value="BLL2463 PROTEIN"/>
    <property type="match status" value="1"/>
</dbReference>
<dbReference type="SUPFAM" id="SSF52317">
    <property type="entry name" value="Class I glutamine amidotransferase-like"/>
    <property type="match status" value="1"/>
</dbReference>
<dbReference type="Proteomes" id="UP000248916">
    <property type="component" value="Unassembled WGS sequence"/>
</dbReference>
<dbReference type="InterPro" id="IPR024163">
    <property type="entry name" value="Aerotolerance_reg_N"/>
</dbReference>
<protein>
    <submittedName>
        <fullName evidence="4">Putative membrane protein (TIGR02226 family)</fullName>
    </submittedName>
</protein>
<dbReference type="EMBL" id="QKZL01000009">
    <property type="protein sequence ID" value="PZX15728.1"/>
    <property type="molecule type" value="Genomic_DNA"/>
</dbReference>
<dbReference type="CDD" id="cd03143">
    <property type="entry name" value="A4_beta-galactosidase_middle_domain"/>
    <property type="match status" value="1"/>
</dbReference>
<dbReference type="Gene3D" id="3.40.50.12140">
    <property type="entry name" value="Domain of unknown function DUF4159"/>
    <property type="match status" value="1"/>
</dbReference>
<feature type="transmembrane region" description="Helical" evidence="1">
    <location>
        <begin position="617"/>
        <end position="637"/>
    </location>
</feature>
<dbReference type="PANTHER" id="PTHR37464">
    <property type="entry name" value="BLL2463 PROTEIN"/>
    <property type="match status" value="1"/>
</dbReference>
<keyword evidence="5" id="KW-1185">Reference proteome</keyword>
<dbReference type="NCBIfam" id="TIGR02226">
    <property type="entry name" value="two_anch"/>
    <property type="match status" value="1"/>
</dbReference>
<dbReference type="OrthoDB" id="9773014at2"/>
<evidence type="ECO:0000256" key="1">
    <source>
        <dbReference type="SAM" id="Phobius"/>
    </source>
</evidence>
<evidence type="ECO:0000259" key="2">
    <source>
        <dbReference type="Pfam" id="PF07584"/>
    </source>
</evidence>